<feature type="transmembrane region" description="Helical" evidence="1">
    <location>
        <begin position="367"/>
        <end position="388"/>
    </location>
</feature>
<evidence type="ECO:0000313" key="3">
    <source>
        <dbReference type="Proteomes" id="UP000839052"/>
    </source>
</evidence>
<feature type="transmembrane region" description="Helical" evidence="1">
    <location>
        <begin position="547"/>
        <end position="568"/>
    </location>
</feature>
<gene>
    <name evidence="2" type="ORF">NTG6680_2674</name>
</gene>
<proteinExistence type="predicted"/>
<dbReference type="InterPro" id="IPR011385">
    <property type="entry name" value="Site-sp_rcmbase"/>
</dbReference>
<feature type="transmembrane region" description="Helical" evidence="1">
    <location>
        <begin position="432"/>
        <end position="455"/>
    </location>
</feature>
<feature type="transmembrane region" description="Helical" evidence="1">
    <location>
        <begin position="334"/>
        <end position="355"/>
    </location>
</feature>
<sequence length="663" mass="74761">MESVLKKIHATPEETDSTLLIELVDSIRPKNPNVGEVATTNLRALITLLRMHPEYVAALRSYVLALFEKRRHSHLYADIGILSNEGFFTTVWNRFIFRLLPQETRDDYLKDMFGLVFHKHTDYLWVDQIPDEVWIELLKCIDFDAEPSHPGWAKIQEEMLDAVQMLSYRIASTGLEHELVRNYPDIERFESPFLAQNVEVCDYYRAYHAHLSGDPALPDDKHIPVLLQQCEEVLVKVRKQALQNGASISLTYHLQRVNQMIKRLQTLLVLLNPNETTMRSLALLRELVREENRKYSVRDVFTRVTDLVALQVTENAGKTGEHYAAATPGEYFNMLRSSMGAGFIIGFMALIKIGISKMMLAPFTQAFFFSMNYAFGFLLIHVMHFTVATKQPAMTAAMIAATVDQNAALNCKGKAPLDGVVQLIAIVWRTQIVSIFGNVILAIPTGMLIALLSYMAGAPVMSEEKAWHTLHDINPFYSLALVHAAIAGVCLFFAGLISGYYDNKCAYTRIPARLKQLHWLRKLLGEHRLDRFAAYICDNLGALMGNFTFGIMLGSMGMIGFMLGLPFIDVRHVTFSSANFAFALVALDFMVSWQLVAISLLGIALIGIVNLAVSFGLALYVAMKARQVRFNRIGELFQMLGARFVSNPREFFFPPRNGAVLQN</sequence>
<evidence type="ECO:0000256" key="1">
    <source>
        <dbReference type="SAM" id="Phobius"/>
    </source>
</evidence>
<dbReference type="Proteomes" id="UP000839052">
    <property type="component" value="Chromosome"/>
</dbReference>
<feature type="transmembrane region" description="Helical" evidence="1">
    <location>
        <begin position="476"/>
        <end position="501"/>
    </location>
</feature>
<keyword evidence="1" id="KW-1133">Transmembrane helix</keyword>
<evidence type="ECO:0000313" key="2">
    <source>
        <dbReference type="EMBL" id="CAG9933923.1"/>
    </source>
</evidence>
<dbReference type="PIRSF" id="PIRSF015380">
    <property type="entry name" value="Site-sp_rcmb"/>
    <property type="match status" value="1"/>
</dbReference>
<dbReference type="RefSeq" id="WP_239797631.1">
    <property type="nucleotide sequence ID" value="NZ_OU912926.1"/>
</dbReference>
<name>A0ABN8AME0_9PROT</name>
<keyword evidence="1" id="KW-0812">Transmembrane</keyword>
<protein>
    <submittedName>
        <fullName evidence="2">Site-specific recombinase</fullName>
    </submittedName>
</protein>
<feature type="transmembrane region" description="Helical" evidence="1">
    <location>
        <begin position="580"/>
        <end position="597"/>
    </location>
</feature>
<keyword evidence="1" id="KW-0472">Membrane</keyword>
<organism evidence="2 3">
    <name type="scientific">Candidatus Nitrotoga arctica</name>
    <dbReference type="NCBI Taxonomy" id="453162"/>
    <lineage>
        <taxon>Bacteria</taxon>
        <taxon>Pseudomonadati</taxon>
        <taxon>Pseudomonadota</taxon>
        <taxon>Betaproteobacteria</taxon>
        <taxon>Nitrosomonadales</taxon>
        <taxon>Gallionellaceae</taxon>
        <taxon>Candidatus Nitrotoga</taxon>
    </lineage>
</organism>
<accession>A0ABN8AME0</accession>
<dbReference type="EMBL" id="OU912926">
    <property type="protein sequence ID" value="CAG9933923.1"/>
    <property type="molecule type" value="Genomic_DNA"/>
</dbReference>
<reference evidence="2 3" key="1">
    <citation type="submission" date="2021-10" db="EMBL/GenBank/DDBJ databases">
        <authorList>
            <person name="Koch H."/>
        </authorList>
    </citation>
    <scope>NUCLEOTIDE SEQUENCE [LARGE SCALE GENOMIC DNA]</scope>
    <source>
        <strain evidence="2">6680</strain>
    </source>
</reference>
<feature type="transmembrane region" description="Helical" evidence="1">
    <location>
        <begin position="603"/>
        <end position="623"/>
    </location>
</feature>
<dbReference type="Pfam" id="PF10136">
    <property type="entry name" value="SpecificRecomb"/>
    <property type="match status" value="1"/>
</dbReference>
<keyword evidence="3" id="KW-1185">Reference proteome</keyword>